<dbReference type="Proteomes" id="UP000027215">
    <property type="component" value="Chromosome"/>
</dbReference>
<dbReference type="InterPro" id="IPR012947">
    <property type="entry name" value="tRNA_SAD"/>
</dbReference>
<dbReference type="PANTHER" id="PTHR11777">
    <property type="entry name" value="ALANYL-TRNA SYNTHETASE"/>
    <property type="match status" value="1"/>
</dbReference>
<dbReference type="Gene3D" id="3.30.930.10">
    <property type="entry name" value="Bira Bifunctional Protein, Domain 2"/>
    <property type="match status" value="1"/>
</dbReference>
<dbReference type="FunFam" id="3.10.310.40:FF:000001">
    <property type="entry name" value="Alanine--tRNA ligase"/>
    <property type="match status" value="1"/>
</dbReference>
<feature type="domain" description="Alanyl-transfer RNA synthetases family profile" evidence="13">
    <location>
        <begin position="7"/>
        <end position="716"/>
    </location>
</feature>
<dbReference type="GO" id="GO:0005524">
    <property type="term" value="F:ATP binding"/>
    <property type="evidence" value="ECO:0007669"/>
    <property type="project" value="UniProtKB-UniRule"/>
</dbReference>
<comment type="subcellular location">
    <subcellularLocation>
        <location evidence="11">Cytoplasm</location>
    </subcellularLocation>
</comment>
<evidence type="ECO:0000256" key="7">
    <source>
        <dbReference type="ARBA" id="ARBA00022840"/>
    </source>
</evidence>
<evidence type="ECO:0000256" key="11">
    <source>
        <dbReference type="HAMAP-Rule" id="MF_00036"/>
    </source>
</evidence>
<comment type="domain">
    <text evidence="11">Consists of three domains; the N-terminal catalytic domain, the editing domain and the C-terminal C-Ala domain. The editing domain removes incorrectly charged amino acids, while the C-Ala domain, along with tRNA(Ala), serves as a bridge to cooperatively bring together the editing and aminoacylation centers thus stimulating deacylation of misacylated tRNAs.</text>
</comment>
<comment type="function">
    <text evidence="11">Catalyzes the attachment of alanine to tRNA(Ala) in a two-step reaction: alanine is first activated by ATP to form Ala-AMP and then transferred to the acceptor end of tRNA(Ala). Also edits incorrectly charged Ser-tRNA(Ala) and Gly-tRNA(Ala) via its editing domain.</text>
</comment>
<comment type="cofactor">
    <cofactor evidence="11">
        <name>Zn(2+)</name>
        <dbReference type="ChEBI" id="CHEBI:29105"/>
    </cofactor>
    <text evidence="11">Binds 1 zinc ion per subunit.</text>
</comment>
<evidence type="ECO:0000313" key="15">
    <source>
        <dbReference type="Proteomes" id="UP000027215"/>
    </source>
</evidence>
<dbReference type="Gene3D" id="6.10.250.550">
    <property type="match status" value="1"/>
</dbReference>
<dbReference type="EMBL" id="CP006696">
    <property type="protein sequence ID" value="AIC09277.1"/>
    <property type="molecule type" value="Genomic_DNA"/>
</dbReference>
<name>A0A060H8M6_XYLFS</name>
<keyword evidence="7 11" id="KW-0067">ATP-binding</keyword>
<dbReference type="InterPro" id="IPR045864">
    <property type="entry name" value="aa-tRNA-synth_II/BPL/LPL"/>
</dbReference>
<evidence type="ECO:0000256" key="4">
    <source>
        <dbReference type="ARBA" id="ARBA00022723"/>
    </source>
</evidence>
<dbReference type="SUPFAM" id="SSF55186">
    <property type="entry name" value="ThrRS/AlaRS common domain"/>
    <property type="match status" value="1"/>
</dbReference>
<feature type="binding site" evidence="11">
    <location>
        <position position="576"/>
    </location>
    <ligand>
        <name>Zn(2+)</name>
        <dbReference type="ChEBI" id="CHEBI:29105"/>
    </ligand>
</feature>
<evidence type="ECO:0000256" key="5">
    <source>
        <dbReference type="ARBA" id="ARBA00022741"/>
    </source>
</evidence>
<keyword evidence="9 11" id="KW-0648">Protein biosynthesis</keyword>
<evidence type="ECO:0000259" key="13">
    <source>
        <dbReference type="PROSITE" id="PS50860"/>
    </source>
</evidence>
<reference evidence="14 15" key="1">
    <citation type="submission" date="2013-08" db="EMBL/GenBank/DDBJ databases">
        <authorList>
            <person name="Stouthamer R."/>
            <person name="Nunney L."/>
        </authorList>
    </citation>
    <scope>NUCLEOTIDE SEQUENCE [LARGE SCALE GENOMIC DNA]</scope>
    <source>
        <strain evidence="15">ann-1</strain>
    </source>
</reference>
<keyword evidence="11" id="KW-0963">Cytoplasm</keyword>
<dbReference type="PROSITE" id="PS50860">
    <property type="entry name" value="AA_TRNA_LIGASE_II_ALA"/>
    <property type="match status" value="1"/>
</dbReference>
<dbReference type="GO" id="GO:0006419">
    <property type="term" value="P:alanyl-tRNA aminoacylation"/>
    <property type="evidence" value="ECO:0007669"/>
    <property type="project" value="UniProtKB-UniRule"/>
</dbReference>
<evidence type="ECO:0000256" key="1">
    <source>
        <dbReference type="ARBA" id="ARBA00008226"/>
    </source>
</evidence>
<comment type="similarity">
    <text evidence="1 11">Belongs to the class-II aminoacyl-tRNA synthetase family.</text>
</comment>
<dbReference type="FunFam" id="3.30.54.20:FF:000001">
    <property type="entry name" value="Alanine--tRNA ligase"/>
    <property type="match status" value="1"/>
</dbReference>
<dbReference type="NCBIfam" id="TIGR00344">
    <property type="entry name" value="alaS"/>
    <property type="match status" value="1"/>
</dbReference>
<keyword evidence="12" id="KW-0175">Coiled coil</keyword>
<keyword evidence="4 11" id="KW-0479">Metal-binding</keyword>
<proteinExistence type="inferred from homology"/>
<dbReference type="CDD" id="cd00673">
    <property type="entry name" value="AlaRS_core"/>
    <property type="match status" value="1"/>
</dbReference>
<dbReference type="SUPFAM" id="SSF101353">
    <property type="entry name" value="Putative anticodon-binding domain of alanyl-tRNA synthetase (AlaRS)"/>
    <property type="match status" value="1"/>
</dbReference>
<dbReference type="SUPFAM" id="SSF50447">
    <property type="entry name" value="Translation proteins"/>
    <property type="match status" value="1"/>
</dbReference>
<gene>
    <name evidence="11" type="primary">alaS</name>
    <name evidence="14" type="ORF">D934_01440</name>
</gene>
<dbReference type="GO" id="GO:0002161">
    <property type="term" value="F:aminoacyl-tRNA deacylase activity"/>
    <property type="evidence" value="ECO:0007669"/>
    <property type="project" value="TreeGrafter"/>
</dbReference>
<keyword evidence="2 11" id="KW-0820">tRNA-binding</keyword>
<evidence type="ECO:0000256" key="9">
    <source>
        <dbReference type="ARBA" id="ARBA00022917"/>
    </source>
</evidence>
<keyword evidence="5 11" id="KW-0547">Nucleotide-binding</keyword>
<dbReference type="InterPro" id="IPR002318">
    <property type="entry name" value="Ala-tRNA-lgiase_IIc"/>
</dbReference>
<dbReference type="InterPro" id="IPR018165">
    <property type="entry name" value="Ala-tRNA-synth_IIc_core"/>
</dbReference>
<dbReference type="InterPro" id="IPR023033">
    <property type="entry name" value="Ala_tRNA_ligase_euk/bac"/>
</dbReference>
<dbReference type="SUPFAM" id="SSF55681">
    <property type="entry name" value="Class II aaRS and biotin synthetases"/>
    <property type="match status" value="1"/>
</dbReference>
<dbReference type="InterPro" id="IPR050058">
    <property type="entry name" value="Ala-tRNA_ligase"/>
</dbReference>
<evidence type="ECO:0000256" key="12">
    <source>
        <dbReference type="SAM" id="Coils"/>
    </source>
</evidence>
<sequence>MNIPTKFTTSKIRSDFLEFFKNKGHKIVPSAPLVPSNDPTLLFTNSGMVQFKDVFLGAEKRSEVRVADVQCCLRAGGKHNDLDSVGYTARHHTFFEMLGNWSFGDYFKKEAITWAWELLTQVWELPPERLLVTVYHTDDESYALWRDMVGVPEDRIVRIGDNKGALFASDNFWQMADTGPCGPCTEIFYDHGEHIPGGPPGSQGEDGDRFIEIWNLVFMQFDRQSDGTLVPLPTPCVDTGMGLERLAAILQHVHTNYEIDLFQTLILKAAELTAVADVQNKSLCVIADHSRACAFLIVDGVLPSNEGRGYVLRRIIRRALRHGWMLGVRQPFFNNMVPTLVAVMGDAYPKLQAAAESVMRTLLAEEERFAETLDVGMKIFNEVAAKVANGVIPGSDAFRLYDTYGFPVDLTADIARERGMRVDMAGFEAAMTQQRKTARAAGKFGRGVQLSAERAAMLSPTVFLGYEQLQADGLRVVALLSDGGLTDSASVGDEVIVLTDRTPFYAESGGQVGDIGTLMASDGVRLEVTDTQKLMGQFHGHVARIVQGGVKVGDVLSGSVAVARRKMVALNHSATHLLHCALRSVFGNHVAQKGSLVAPDRLRFDFSHFEPISAVQMTLIERMVNDEVRANHLVMIEQMGMQAALDAGAMALFGEKYGEHVRVVTMGTSVELCGGTHITRTGDIGLFKIISECGVSSGVRRIEAVTGESALNHVLAEEHRLYEVAGLIGSNANDVVNHIRQLTDRQKTLERELEKLKGKLLSGTITDLLSMAVNVADVKVVAARLDGLDGKALREALDRLKLQLSDAVIVLAGVTGGKVALVTAVNGPRAMGKVKADTLLSHVATQINGRGGGRVDFAQGGGEDGPSLRSALDSVATWVKQHLN</sequence>
<dbReference type="Gene3D" id="3.30.54.20">
    <property type="match status" value="1"/>
</dbReference>
<dbReference type="PATRIC" id="fig|155920.8.peg.347"/>
<comment type="catalytic activity">
    <reaction evidence="11">
        <text>tRNA(Ala) + L-alanine + ATP = L-alanyl-tRNA(Ala) + AMP + diphosphate</text>
        <dbReference type="Rhea" id="RHEA:12540"/>
        <dbReference type="Rhea" id="RHEA-COMP:9657"/>
        <dbReference type="Rhea" id="RHEA-COMP:9923"/>
        <dbReference type="ChEBI" id="CHEBI:30616"/>
        <dbReference type="ChEBI" id="CHEBI:33019"/>
        <dbReference type="ChEBI" id="CHEBI:57972"/>
        <dbReference type="ChEBI" id="CHEBI:78442"/>
        <dbReference type="ChEBI" id="CHEBI:78497"/>
        <dbReference type="ChEBI" id="CHEBI:456215"/>
        <dbReference type="EC" id="6.1.1.7"/>
    </reaction>
</comment>
<dbReference type="GO" id="GO:0004813">
    <property type="term" value="F:alanine-tRNA ligase activity"/>
    <property type="evidence" value="ECO:0007669"/>
    <property type="project" value="UniProtKB-UniRule"/>
</dbReference>
<dbReference type="FunFam" id="3.30.980.10:FF:000004">
    <property type="entry name" value="Alanine--tRNA ligase, cytoplasmic"/>
    <property type="match status" value="1"/>
</dbReference>
<dbReference type="GO" id="GO:0045892">
    <property type="term" value="P:negative regulation of DNA-templated transcription"/>
    <property type="evidence" value="ECO:0007669"/>
    <property type="project" value="TreeGrafter"/>
</dbReference>
<dbReference type="AlphaFoldDB" id="A0A060H8M6"/>
<feature type="binding site" evidence="11">
    <location>
        <position position="572"/>
    </location>
    <ligand>
        <name>Zn(2+)</name>
        <dbReference type="ChEBI" id="CHEBI:29105"/>
    </ligand>
</feature>
<dbReference type="Gene3D" id="2.40.30.130">
    <property type="match status" value="1"/>
</dbReference>
<keyword evidence="3 11" id="KW-0436">Ligase</keyword>
<dbReference type="Pfam" id="PF01411">
    <property type="entry name" value="tRNA-synt_2c"/>
    <property type="match status" value="1"/>
</dbReference>
<dbReference type="HAMAP" id="MF_00036_B">
    <property type="entry name" value="Ala_tRNA_synth_B"/>
    <property type="match status" value="1"/>
</dbReference>
<evidence type="ECO:0000256" key="8">
    <source>
        <dbReference type="ARBA" id="ARBA00022884"/>
    </source>
</evidence>
<dbReference type="EC" id="6.1.1.7" evidence="11"/>
<dbReference type="Pfam" id="PF02272">
    <property type="entry name" value="DHHA1"/>
    <property type="match status" value="1"/>
</dbReference>
<accession>A0A060H8M6</accession>
<organism evidence="14 15">
    <name type="scientific">Xylella fastidiosa subsp. sandyi Ann-1</name>
    <dbReference type="NCBI Taxonomy" id="155920"/>
    <lineage>
        <taxon>Bacteria</taxon>
        <taxon>Pseudomonadati</taxon>
        <taxon>Pseudomonadota</taxon>
        <taxon>Gammaproteobacteria</taxon>
        <taxon>Lysobacterales</taxon>
        <taxon>Lysobacteraceae</taxon>
        <taxon>Xylella</taxon>
    </lineage>
</organism>
<evidence type="ECO:0000256" key="3">
    <source>
        <dbReference type="ARBA" id="ARBA00022598"/>
    </source>
</evidence>
<dbReference type="InterPro" id="IPR018164">
    <property type="entry name" value="Ala-tRNA-synth_IIc_N"/>
</dbReference>
<dbReference type="Gene3D" id="3.30.980.10">
    <property type="entry name" value="Threonyl-trna Synthetase, Chain A, domain 2"/>
    <property type="match status" value="1"/>
</dbReference>
<feature type="binding site" evidence="11">
    <location>
        <position position="677"/>
    </location>
    <ligand>
        <name>Zn(2+)</name>
        <dbReference type="ChEBI" id="CHEBI:29105"/>
    </ligand>
</feature>
<dbReference type="FunFam" id="3.30.930.10:FF:000004">
    <property type="entry name" value="Alanine--tRNA ligase"/>
    <property type="match status" value="1"/>
</dbReference>
<dbReference type="InterPro" id="IPR009000">
    <property type="entry name" value="Transl_B-barrel_sf"/>
</dbReference>
<dbReference type="PRINTS" id="PR00980">
    <property type="entry name" value="TRNASYNTHALA"/>
</dbReference>
<dbReference type="GO" id="GO:0005829">
    <property type="term" value="C:cytosol"/>
    <property type="evidence" value="ECO:0007669"/>
    <property type="project" value="TreeGrafter"/>
</dbReference>
<feature type="coiled-coil region" evidence="12">
    <location>
        <begin position="732"/>
        <end position="759"/>
    </location>
</feature>
<dbReference type="Gene3D" id="3.10.310.40">
    <property type="match status" value="1"/>
</dbReference>
<evidence type="ECO:0000313" key="14">
    <source>
        <dbReference type="EMBL" id="AIC09277.1"/>
    </source>
</evidence>
<dbReference type="HOGENOM" id="CLU_004485_1_1_6"/>
<evidence type="ECO:0000256" key="10">
    <source>
        <dbReference type="ARBA" id="ARBA00023146"/>
    </source>
</evidence>
<dbReference type="SMART" id="SM00863">
    <property type="entry name" value="tRNA_SAD"/>
    <property type="match status" value="1"/>
</dbReference>
<protein>
    <recommendedName>
        <fullName evidence="11">Alanine--tRNA ligase</fullName>
        <ecNumber evidence="11">6.1.1.7</ecNumber>
    </recommendedName>
    <alternativeName>
        <fullName evidence="11">Alanyl-tRNA synthetase</fullName>
        <shortName evidence="11">AlaRS</shortName>
    </alternativeName>
</protein>
<dbReference type="GO" id="GO:0000049">
    <property type="term" value="F:tRNA binding"/>
    <property type="evidence" value="ECO:0007669"/>
    <property type="project" value="UniProtKB-KW"/>
</dbReference>
<dbReference type="GO" id="GO:0008270">
    <property type="term" value="F:zinc ion binding"/>
    <property type="evidence" value="ECO:0007669"/>
    <property type="project" value="UniProtKB-UniRule"/>
</dbReference>
<evidence type="ECO:0000256" key="6">
    <source>
        <dbReference type="ARBA" id="ARBA00022833"/>
    </source>
</evidence>
<dbReference type="InterPro" id="IPR003156">
    <property type="entry name" value="DHHA1_dom"/>
</dbReference>
<dbReference type="KEGG" id="xfs:D934_01440"/>
<dbReference type="InterPro" id="IPR018162">
    <property type="entry name" value="Ala-tRNA-ligase_IIc_anticod-bd"/>
</dbReference>
<keyword evidence="10 11" id="KW-0030">Aminoacyl-tRNA synthetase</keyword>
<evidence type="ECO:0000256" key="2">
    <source>
        <dbReference type="ARBA" id="ARBA00022555"/>
    </source>
</evidence>
<keyword evidence="8 11" id="KW-0694">RNA-binding</keyword>
<dbReference type="Pfam" id="PF07973">
    <property type="entry name" value="tRNA_SAD"/>
    <property type="match status" value="1"/>
</dbReference>
<feature type="binding site" evidence="11">
    <location>
        <position position="673"/>
    </location>
    <ligand>
        <name>Zn(2+)</name>
        <dbReference type="ChEBI" id="CHEBI:29105"/>
    </ligand>
</feature>
<dbReference type="PANTHER" id="PTHR11777:SF9">
    <property type="entry name" value="ALANINE--TRNA LIGASE, CYTOPLASMIC"/>
    <property type="match status" value="1"/>
</dbReference>
<keyword evidence="6 11" id="KW-0862">Zinc</keyword>
<dbReference type="RefSeq" id="WP_042836357.1">
    <property type="nucleotide sequence ID" value="NZ_CP006696.1"/>
</dbReference>
<dbReference type="InterPro" id="IPR018163">
    <property type="entry name" value="Thr/Ala-tRNA-synth_IIc_edit"/>
</dbReference>